<evidence type="ECO:0000313" key="2">
    <source>
        <dbReference type="Proteomes" id="UP001160390"/>
    </source>
</evidence>
<comment type="caution">
    <text evidence="1">The sequence shown here is derived from an EMBL/GenBank/DDBJ whole genome shotgun (WGS) entry which is preliminary data.</text>
</comment>
<dbReference type="Proteomes" id="UP001160390">
    <property type="component" value="Unassembled WGS sequence"/>
</dbReference>
<dbReference type="AlphaFoldDB" id="A0AA35Q268"/>
<name>A0AA35Q268_9HYPO</name>
<gene>
    <name evidence="1" type="ORF">CCHLO57077_00016438</name>
</gene>
<protein>
    <submittedName>
        <fullName evidence="1">Uncharacterized protein</fullName>
    </submittedName>
</protein>
<organism evidence="1 2">
    <name type="scientific">Clonostachys chloroleuca</name>
    <dbReference type="NCBI Taxonomy" id="1926264"/>
    <lineage>
        <taxon>Eukaryota</taxon>
        <taxon>Fungi</taxon>
        <taxon>Dikarya</taxon>
        <taxon>Ascomycota</taxon>
        <taxon>Pezizomycotina</taxon>
        <taxon>Sordariomycetes</taxon>
        <taxon>Hypocreomycetidae</taxon>
        <taxon>Hypocreales</taxon>
        <taxon>Bionectriaceae</taxon>
        <taxon>Clonostachys</taxon>
    </lineage>
</organism>
<reference evidence="1" key="1">
    <citation type="submission" date="2023-01" db="EMBL/GenBank/DDBJ databases">
        <authorList>
            <person name="Piombo E."/>
        </authorList>
    </citation>
    <scope>NUCLEOTIDE SEQUENCE</scope>
</reference>
<dbReference type="EMBL" id="CABFNP030000794">
    <property type="protein sequence ID" value="CAI6087280.1"/>
    <property type="molecule type" value="Genomic_DNA"/>
</dbReference>
<evidence type="ECO:0000313" key="1">
    <source>
        <dbReference type="EMBL" id="CAI6087280.1"/>
    </source>
</evidence>
<accession>A0AA35Q268</accession>
<sequence length="167" mass="19304">MVPAPYTSKLRIRTFEMLDLDAFDRLCRIKDAEKPAPMHQTPAVEPDHATKINNDWAFKLAQNAHMRDSKRELVEDSELKWHGDAVEKENMHKKLCRAMHPDQVEDLAPEKGHIPDCDLLMDELDQQMEEIALRRVVATEKWGWARLAMTAAALLACVSILRELSYW</sequence>
<proteinExistence type="predicted"/>
<keyword evidence="2" id="KW-1185">Reference proteome</keyword>